<reference evidence="1 2" key="1">
    <citation type="journal article" date="2017" name="BMC Genomics">
        <title>Genomic analysis of methanogenic archaea reveals a shift towards energy conservation.</title>
        <authorList>
            <person name="Gilmore S.P."/>
            <person name="Henske J.K."/>
            <person name="Sexton J.A."/>
            <person name="Solomon K.V."/>
            <person name="Seppala S."/>
            <person name="Yoo J.I."/>
            <person name="Huyett L.M."/>
            <person name="Pressman A."/>
            <person name="Cogan J.Z."/>
            <person name="Kivenson V."/>
            <person name="Peng X."/>
            <person name="Tan Y."/>
            <person name="Valentine D.L."/>
            <person name="O'Malley M.A."/>
        </authorList>
    </citation>
    <scope>NUCLEOTIDE SEQUENCE [LARGE SCALE GENOMIC DNA]</scope>
    <source>
        <strain evidence="1 2">M.o.H.</strain>
    </source>
</reference>
<dbReference type="RefSeq" id="WP_095651981.1">
    <property type="nucleotide sequence ID" value="NZ_LMVM01000003.1"/>
</dbReference>
<evidence type="ECO:0000313" key="2">
    <source>
        <dbReference type="Proteomes" id="UP000217784"/>
    </source>
</evidence>
<protein>
    <submittedName>
        <fullName evidence="1">Uncharacterized protein</fullName>
    </submittedName>
</protein>
<name>A0A2A2H864_METBR</name>
<dbReference type="OrthoDB" id="372608at2157"/>
<dbReference type="EMBL" id="LMVM01000003">
    <property type="protein sequence ID" value="PAV05602.1"/>
    <property type="molecule type" value="Genomic_DNA"/>
</dbReference>
<accession>A0A2A2H864</accession>
<dbReference type="AlphaFoldDB" id="A0A2A2H864"/>
<comment type="caution">
    <text evidence="1">The sequence shown here is derived from an EMBL/GenBank/DDBJ whole genome shotgun (WGS) entry which is preliminary data.</text>
</comment>
<dbReference type="Proteomes" id="UP000217784">
    <property type="component" value="Unassembled WGS sequence"/>
</dbReference>
<proteinExistence type="predicted"/>
<organism evidence="1 2">
    <name type="scientific">Methanobacterium bryantii</name>
    <dbReference type="NCBI Taxonomy" id="2161"/>
    <lineage>
        <taxon>Archaea</taxon>
        <taxon>Methanobacteriati</taxon>
        <taxon>Methanobacteriota</taxon>
        <taxon>Methanomada group</taxon>
        <taxon>Methanobacteria</taxon>
        <taxon>Methanobacteriales</taxon>
        <taxon>Methanobacteriaceae</taxon>
        <taxon>Methanobacterium</taxon>
    </lineage>
</organism>
<keyword evidence="2" id="KW-1185">Reference proteome</keyword>
<sequence>MKDNEIKSIAVRVFNNLKSVEVAKNPDASEEVGMDVREMLLGFDTKESIGDALKLISEKMDTDNDMEAEDLAVVITRTPIMTANGQWFIEMDADDFVHYFTEE</sequence>
<evidence type="ECO:0000313" key="1">
    <source>
        <dbReference type="EMBL" id="PAV05602.1"/>
    </source>
</evidence>
<gene>
    <name evidence="1" type="ORF">ASJ80_08825</name>
</gene>